<dbReference type="Proteomes" id="UP000326759">
    <property type="component" value="Unassembled WGS sequence"/>
</dbReference>
<dbReference type="SUPFAM" id="SSF89919">
    <property type="entry name" value="Ribosome-binding factor A, RbfA"/>
    <property type="match status" value="1"/>
</dbReference>
<name>A0A5N5SPJ0_9CRUS</name>
<feature type="region of interest" description="Disordered" evidence="1">
    <location>
        <begin position="281"/>
        <end position="320"/>
    </location>
</feature>
<dbReference type="PANTHER" id="PTHR14725">
    <property type="entry name" value="RIBOSOME-BINDING FACTOR A, MITOCHONDRIAL-RELATED"/>
    <property type="match status" value="1"/>
</dbReference>
<evidence type="ECO:0000256" key="1">
    <source>
        <dbReference type="SAM" id="MobiDB-lite"/>
    </source>
</evidence>
<evidence type="ECO:0000313" key="2">
    <source>
        <dbReference type="EMBL" id="KAB7495772.1"/>
    </source>
</evidence>
<dbReference type="Gene3D" id="3.30.300.20">
    <property type="match status" value="1"/>
</dbReference>
<dbReference type="InterPro" id="IPR039212">
    <property type="entry name" value="RBFA_mitochondrial"/>
</dbReference>
<dbReference type="InterPro" id="IPR015946">
    <property type="entry name" value="KH_dom-like_a/b"/>
</dbReference>
<comment type="caution">
    <text evidence="2">The sequence shown here is derived from an EMBL/GenBank/DDBJ whole genome shotgun (WGS) entry which is preliminary data.</text>
</comment>
<dbReference type="Pfam" id="PF02033">
    <property type="entry name" value="RBFA"/>
    <property type="match status" value="1"/>
</dbReference>
<gene>
    <name evidence="2" type="primary">Rbfa_0</name>
    <name evidence="2" type="ORF">Anas_02243</name>
</gene>
<feature type="compositionally biased region" description="Acidic residues" evidence="1">
    <location>
        <begin position="289"/>
        <end position="306"/>
    </location>
</feature>
<accession>A0A5N5SPJ0</accession>
<dbReference type="InterPro" id="IPR023799">
    <property type="entry name" value="RbfA_dom_sf"/>
</dbReference>
<dbReference type="GO" id="GO:0006364">
    <property type="term" value="P:rRNA processing"/>
    <property type="evidence" value="ECO:0007669"/>
    <property type="project" value="InterPro"/>
</dbReference>
<dbReference type="InterPro" id="IPR000238">
    <property type="entry name" value="RbfA"/>
</dbReference>
<dbReference type="AlphaFoldDB" id="A0A5N5SPJ0"/>
<organism evidence="2 3">
    <name type="scientific">Armadillidium nasatum</name>
    <dbReference type="NCBI Taxonomy" id="96803"/>
    <lineage>
        <taxon>Eukaryota</taxon>
        <taxon>Metazoa</taxon>
        <taxon>Ecdysozoa</taxon>
        <taxon>Arthropoda</taxon>
        <taxon>Crustacea</taxon>
        <taxon>Multicrustacea</taxon>
        <taxon>Malacostraca</taxon>
        <taxon>Eumalacostraca</taxon>
        <taxon>Peracarida</taxon>
        <taxon>Isopoda</taxon>
        <taxon>Oniscidea</taxon>
        <taxon>Crinocheta</taxon>
        <taxon>Armadillidiidae</taxon>
        <taxon>Armadillidium</taxon>
    </lineage>
</organism>
<dbReference type="OrthoDB" id="418445at2759"/>
<evidence type="ECO:0000313" key="3">
    <source>
        <dbReference type="Proteomes" id="UP000326759"/>
    </source>
</evidence>
<reference evidence="2 3" key="1">
    <citation type="journal article" date="2019" name="PLoS Biol.">
        <title>Sex chromosomes control vertical transmission of feminizing Wolbachia symbionts in an isopod.</title>
        <authorList>
            <person name="Becking T."/>
            <person name="Chebbi M.A."/>
            <person name="Giraud I."/>
            <person name="Moumen B."/>
            <person name="Laverre T."/>
            <person name="Caubet Y."/>
            <person name="Peccoud J."/>
            <person name="Gilbert C."/>
            <person name="Cordaux R."/>
        </authorList>
    </citation>
    <scope>NUCLEOTIDE SEQUENCE [LARGE SCALE GENOMIC DNA]</scope>
    <source>
        <strain evidence="2">ANa2</strain>
        <tissue evidence="2">Whole body excluding digestive tract and cuticle</tissue>
    </source>
</reference>
<sequence>MFGGKKYILGLTLTTQTLKLFQNHFHSQQVMFKGYNPIQRSVLTQKFIARNEHYFKKRKKENSQIKPLASASSLFGSENNAITSRRMIRLNKIFMEKITEILMTTHYTSPLMKIGFEITQIKVQNKLSSIHVYWNYSKDTIDDEELNKLLLELSSYLRTELNSQHILGRIPPITFVRDLTLQNAIEVDKRLKNADFGPDDTTEDPINDDIEVLRKCKESKGLHRLKDDPTPPSFTSYQPEITELNLPNFPVHSRTHEIKKWATQYKKEKKSLSKRQKYAEEKELLCAPEEGDEDSDLDTELEEDFDENFHEQNYNPDNRF</sequence>
<feature type="compositionally biased region" description="Polar residues" evidence="1">
    <location>
        <begin position="311"/>
        <end position="320"/>
    </location>
</feature>
<dbReference type="EMBL" id="SEYY01022133">
    <property type="protein sequence ID" value="KAB7495772.1"/>
    <property type="molecule type" value="Genomic_DNA"/>
</dbReference>
<dbReference type="PANTHER" id="PTHR14725:SF0">
    <property type="entry name" value="RIBOSOME-BINDING FACTOR A, MITOCHONDRIAL-RELATED"/>
    <property type="match status" value="1"/>
</dbReference>
<keyword evidence="3" id="KW-1185">Reference proteome</keyword>
<proteinExistence type="predicted"/>
<protein>
    <submittedName>
        <fullName evidence="2">Putative ribosome-binding factor A, mitochondrial</fullName>
    </submittedName>
</protein>